<dbReference type="OrthoDB" id="7585837at2"/>
<dbReference type="RefSeq" id="WP_135983506.1">
    <property type="nucleotide sequence ID" value="NZ_JAASQM010000002.1"/>
</dbReference>
<gene>
    <name evidence="1" type="ORF">E5A74_06850</name>
</gene>
<protein>
    <submittedName>
        <fullName evidence="1">Uncharacterized protein</fullName>
    </submittedName>
</protein>
<proteinExistence type="predicted"/>
<accession>A0A4S1WR08</accession>
<dbReference type="EMBL" id="SRXU01000002">
    <property type="protein sequence ID" value="TGX44490.1"/>
    <property type="molecule type" value="Genomic_DNA"/>
</dbReference>
<evidence type="ECO:0000313" key="2">
    <source>
        <dbReference type="Proteomes" id="UP000309848"/>
    </source>
</evidence>
<reference evidence="1 2" key="1">
    <citation type="submission" date="2019-04" db="EMBL/GenBank/DDBJ databases">
        <title>Sphingomonas psychrotolerans sp. nov., isolated from soil in the Tianshan Mountains, Xinjiang, China.</title>
        <authorList>
            <person name="Luo Y."/>
            <person name="Sheng H."/>
        </authorList>
    </citation>
    <scope>NUCLEOTIDE SEQUENCE [LARGE SCALE GENOMIC DNA]</scope>
    <source>
        <strain evidence="1 2">KIS18-15</strain>
    </source>
</reference>
<name>A0A4S1WR08_9SPHN</name>
<dbReference type="AlphaFoldDB" id="A0A4S1WR08"/>
<organism evidence="1 2">
    <name type="scientific">Sphingomonas naasensis</name>
    <dbReference type="NCBI Taxonomy" id="1344951"/>
    <lineage>
        <taxon>Bacteria</taxon>
        <taxon>Pseudomonadati</taxon>
        <taxon>Pseudomonadota</taxon>
        <taxon>Alphaproteobacteria</taxon>
        <taxon>Sphingomonadales</taxon>
        <taxon>Sphingomonadaceae</taxon>
        <taxon>Sphingomonas</taxon>
    </lineage>
</organism>
<evidence type="ECO:0000313" key="1">
    <source>
        <dbReference type="EMBL" id="TGX44490.1"/>
    </source>
</evidence>
<keyword evidence="2" id="KW-1185">Reference proteome</keyword>
<sequence>MRNIEASHDAGPARERIGEILRSALGAPDEAALEDETRRLMLRLSLEPLENEGAGAPQAALPPRRRPLLRRLLGRAGTPAEA</sequence>
<dbReference type="Proteomes" id="UP000309848">
    <property type="component" value="Unassembled WGS sequence"/>
</dbReference>
<comment type="caution">
    <text evidence="1">The sequence shown here is derived from an EMBL/GenBank/DDBJ whole genome shotgun (WGS) entry which is preliminary data.</text>
</comment>